<dbReference type="SUPFAM" id="SSF55785">
    <property type="entry name" value="PYP-like sensor domain (PAS domain)"/>
    <property type="match status" value="1"/>
</dbReference>
<evidence type="ECO:0000313" key="4">
    <source>
        <dbReference type="EMBL" id="MDT8999384.1"/>
    </source>
</evidence>
<dbReference type="SUPFAM" id="SSF55073">
    <property type="entry name" value="Nucleotide cyclase"/>
    <property type="match status" value="1"/>
</dbReference>
<dbReference type="Gene3D" id="3.30.70.270">
    <property type="match status" value="1"/>
</dbReference>
<dbReference type="CDD" id="cd01949">
    <property type="entry name" value="GGDEF"/>
    <property type="match status" value="1"/>
</dbReference>
<keyword evidence="4" id="KW-0548">Nucleotidyltransferase</keyword>
<dbReference type="PANTHER" id="PTHR45138:SF9">
    <property type="entry name" value="DIGUANYLATE CYCLASE DGCM-RELATED"/>
    <property type="match status" value="1"/>
</dbReference>
<dbReference type="RefSeq" id="WP_315649918.1">
    <property type="nucleotide sequence ID" value="NZ_JAVXZY010000003.1"/>
</dbReference>
<evidence type="ECO:0000256" key="1">
    <source>
        <dbReference type="ARBA" id="ARBA00012528"/>
    </source>
</evidence>
<dbReference type="Gene3D" id="3.30.450.20">
    <property type="entry name" value="PAS domain"/>
    <property type="match status" value="1"/>
</dbReference>
<dbReference type="InterPro" id="IPR029787">
    <property type="entry name" value="Nucleotide_cyclase"/>
</dbReference>
<dbReference type="InterPro" id="IPR035965">
    <property type="entry name" value="PAS-like_dom_sf"/>
</dbReference>
<dbReference type="PROSITE" id="PS50887">
    <property type="entry name" value="GGDEF"/>
    <property type="match status" value="1"/>
</dbReference>
<dbReference type="EC" id="2.7.7.65" evidence="1"/>
<comment type="catalytic activity">
    <reaction evidence="2">
        <text>2 GTP = 3',3'-c-di-GMP + 2 diphosphate</text>
        <dbReference type="Rhea" id="RHEA:24898"/>
        <dbReference type="ChEBI" id="CHEBI:33019"/>
        <dbReference type="ChEBI" id="CHEBI:37565"/>
        <dbReference type="ChEBI" id="CHEBI:58805"/>
        <dbReference type="EC" id="2.7.7.65"/>
    </reaction>
</comment>
<dbReference type="EMBL" id="JAVXZY010000003">
    <property type="protein sequence ID" value="MDT8999384.1"/>
    <property type="molecule type" value="Genomic_DNA"/>
</dbReference>
<dbReference type="GO" id="GO:0052621">
    <property type="term" value="F:diguanylate cyclase activity"/>
    <property type="evidence" value="ECO:0007669"/>
    <property type="project" value="UniProtKB-EC"/>
</dbReference>
<gene>
    <name evidence="4" type="ORF">RQP53_08915</name>
</gene>
<evidence type="ECO:0000313" key="5">
    <source>
        <dbReference type="Proteomes" id="UP001246372"/>
    </source>
</evidence>
<keyword evidence="5" id="KW-1185">Reference proteome</keyword>
<dbReference type="SMART" id="SM00267">
    <property type="entry name" value="GGDEF"/>
    <property type="match status" value="1"/>
</dbReference>
<name>A0ABU3P9W6_9BURK</name>
<evidence type="ECO:0000259" key="3">
    <source>
        <dbReference type="PROSITE" id="PS50887"/>
    </source>
</evidence>
<dbReference type="Pfam" id="PF00990">
    <property type="entry name" value="GGDEF"/>
    <property type="match status" value="1"/>
</dbReference>
<organism evidence="4 5">
    <name type="scientific">Roseateles aquae</name>
    <dbReference type="NCBI Taxonomy" id="3077235"/>
    <lineage>
        <taxon>Bacteria</taxon>
        <taxon>Pseudomonadati</taxon>
        <taxon>Pseudomonadota</taxon>
        <taxon>Betaproteobacteria</taxon>
        <taxon>Burkholderiales</taxon>
        <taxon>Sphaerotilaceae</taxon>
        <taxon>Roseateles</taxon>
    </lineage>
</organism>
<dbReference type="Pfam" id="PF13188">
    <property type="entry name" value="PAS_8"/>
    <property type="match status" value="1"/>
</dbReference>
<sequence>MSPPDTELLEQLHHLHEASPQMVALFDAQDRLRYANPAFMSAFHAEADGQTSWMSLMRANLAAGRGNIVRTADHQAWLAAAASRRGKLPFRAFEADLHDGRWIWMCETVDDRGWMLCVASDITHLRQDGRALRQERDLALRAAQTDALTGISNRAHVLHQLEQGLQRVREQGAQLAVVLLDLDHFKRINDSLGHEAGDQVIRDFARRLQQSSRRADGCGRYGGEEFMLLLCDVSAAEAQSIVERLLAQTRSARPLPQRPDFAYSSSAGLCMARPGDSIEQVCHRADMALYAAKAAGRDRCALAAGDDAQP</sequence>
<dbReference type="InterPro" id="IPR000160">
    <property type="entry name" value="GGDEF_dom"/>
</dbReference>
<evidence type="ECO:0000256" key="2">
    <source>
        <dbReference type="ARBA" id="ARBA00034247"/>
    </source>
</evidence>
<feature type="domain" description="GGDEF" evidence="3">
    <location>
        <begin position="173"/>
        <end position="305"/>
    </location>
</feature>
<dbReference type="InterPro" id="IPR050469">
    <property type="entry name" value="Diguanylate_Cyclase"/>
</dbReference>
<reference evidence="4" key="1">
    <citation type="submission" date="2023-09" db="EMBL/GenBank/DDBJ databases">
        <title>Paucibacter sp. APW11 Genome sequencing and assembly.</title>
        <authorList>
            <person name="Kim I."/>
        </authorList>
    </citation>
    <scope>NUCLEOTIDE SEQUENCE</scope>
    <source>
        <strain evidence="4">APW11</strain>
    </source>
</reference>
<comment type="caution">
    <text evidence="4">The sequence shown here is derived from an EMBL/GenBank/DDBJ whole genome shotgun (WGS) entry which is preliminary data.</text>
</comment>
<protein>
    <recommendedName>
        <fullName evidence="1">diguanylate cyclase</fullName>
        <ecNumber evidence="1">2.7.7.65</ecNumber>
    </recommendedName>
</protein>
<dbReference type="InterPro" id="IPR043128">
    <property type="entry name" value="Rev_trsase/Diguanyl_cyclase"/>
</dbReference>
<dbReference type="PANTHER" id="PTHR45138">
    <property type="entry name" value="REGULATORY COMPONENTS OF SENSORY TRANSDUCTION SYSTEM"/>
    <property type="match status" value="1"/>
</dbReference>
<keyword evidence="4" id="KW-0808">Transferase</keyword>
<accession>A0ABU3P9W6</accession>
<proteinExistence type="predicted"/>
<dbReference type="Proteomes" id="UP001246372">
    <property type="component" value="Unassembled WGS sequence"/>
</dbReference>
<dbReference type="NCBIfam" id="TIGR00254">
    <property type="entry name" value="GGDEF"/>
    <property type="match status" value="1"/>
</dbReference>
<dbReference type="InterPro" id="IPR000014">
    <property type="entry name" value="PAS"/>
</dbReference>